<dbReference type="Proteomes" id="UP000239549">
    <property type="component" value="Unassembled WGS sequence"/>
</dbReference>
<dbReference type="Pfam" id="PF00582">
    <property type="entry name" value="Usp"/>
    <property type="match status" value="1"/>
</dbReference>
<reference evidence="4" key="1">
    <citation type="submission" date="2018-02" db="EMBL/GenBank/DDBJ databases">
        <title>Genome sequence of Desulfocucumis palustris strain NAW-5.</title>
        <authorList>
            <person name="Watanabe M."/>
            <person name="Kojima H."/>
            <person name="Fukui M."/>
        </authorList>
    </citation>
    <scope>NUCLEOTIDE SEQUENCE [LARGE SCALE GENOMIC DNA]</scope>
    <source>
        <strain evidence="4">NAW-5</strain>
    </source>
</reference>
<dbReference type="InterPro" id="IPR006016">
    <property type="entry name" value="UspA"/>
</dbReference>
<accession>A0A2L2XI16</accession>
<evidence type="ECO:0000313" key="4">
    <source>
        <dbReference type="Proteomes" id="UP000239549"/>
    </source>
</evidence>
<dbReference type="Gene3D" id="3.40.50.620">
    <property type="entry name" value="HUPs"/>
    <property type="match status" value="1"/>
</dbReference>
<dbReference type="PRINTS" id="PR01438">
    <property type="entry name" value="UNVRSLSTRESS"/>
</dbReference>
<dbReference type="EMBL" id="BFAV01000123">
    <property type="protein sequence ID" value="GBF33886.1"/>
    <property type="molecule type" value="Genomic_DNA"/>
</dbReference>
<dbReference type="InterPro" id="IPR014729">
    <property type="entry name" value="Rossmann-like_a/b/a_fold"/>
</dbReference>
<proteinExistence type="inferred from homology"/>
<sequence length="142" mass="15418">MTRVLVPYDGSDTALKAVNYAAGLAQKNPETEITLMLVVNIGNLDYFEASLDTKEKFIQSSMEYQEPILDKARSILEQKNIPVNAVLVAGDPAAKINEYANNNNIDSIIMGTRGLGSLTGMVLGSVSHKVIHLTDKPVTLIK</sequence>
<dbReference type="RefSeq" id="WP_104372213.1">
    <property type="nucleotide sequence ID" value="NZ_BFAV01000123.1"/>
</dbReference>
<comment type="similarity">
    <text evidence="1">Belongs to the universal stress protein A family.</text>
</comment>
<dbReference type="AlphaFoldDB" id="A0A2L2XI16"/>
<dbReference type="OrthoDB" id="152484at2"/>
<keyword evidence="4" id="KW-1185">Reference proteome</keyword>
<evidence type="ECO:0000259" key="2">
    <source>
        <dbReference type="Pfam" id="PF00582"/>
    </source>
</evidence>
<gene>
    <name evidence="3" type="ORF">DCCM_2997</name>
</gene>
<comment type="caution">
    <text evidence="3">The sequence shown here is derived from an EMBL/GenBank/DDBJ whole genome shotgun (WGS) entry which is preliminary data.</text>
</comment>
<feature type="domain" description="UspA" evidence="2">
    <location>
        <begin position="2"/>
        <end position="142"/>
    </location>
</feature>
<evidence type="ECO:0000313" key="3">
    <source>
        <dbReference type="EMBL" id="GBF33886.1"/>
    </source>
</evidence>
<dbReference type="PANTHER" id="PTHR46268">
    <property type="entry name" value="STRESS RESPONSE PROTEIN NHAX"/>
    <property type="match status" value="1"/>
</dbReference>
<dbReference type="InterPro" id="IPR006015">
    <property type="entry name" value="Universal_stress_UspA"/>
</dbReference>
<evidence type="ECO:0000256" key="1">
    <source>
        <dbReference type="ARBA" id="ARBA00008791"/>
    </source>
</evidence>
<name>A0A2L2XI16_9FIRM</name>
<dbReference type="CDD" id="cd00293">
    <property type="entry name" value="USP-like"/>
    <property type="match status" value="1"/>
</dbReference>
<dbReference type="SUPFAM" id="SSF52402">
    <property type="entry name" value="Adenine nucleotide alpha hydrolases-like"/>
    <property type="match status" value="1"/>
</dbReference>
<dbReference type="PANTHER" id="PTHR46268:SF6">
    <property type="entry name" value="UNIVERSAL STRESS PROTEIN UP12"/>
    <property type="match status" value="1"/>
</dbReference>
<protein>
    <submittedName>
        <fullName evidence="3">Universal stress protein UspA</fullName>
    </submittedName>
</protein>
<organism evidence="3 4">
    <name type="scientific">Desulfocucumis palustris</name>
    <dbReference type="NCBI Taxonomy" id="1898651"/>
    <lineage>
        <taxon>Bacteria</taxon>
        <taxon>Bacillati</taxon>
        <taxon>Bacillota</taxon>
        <taxon>Clostridia</taxon>
        <taxon>Eubacteriales</taxon>
        <taxon>Desulfocucumaceae</taxon>
        <taxon>Desulfocucumis</taxon>
    </lineage>
</organism>